<dbReference type="GO" id="GO:0016740">
    <property type="term" value="F:transferase activity"/>
    <property type="evidence" value="ECO:0007669"/>
    <property type="project" value="UniProtKB-KW"/>
</dbReference>
<dbReference type="InterPro" id="IPR029044">
    <property type="entry name" value="Nucleotide-diphossugar_trans"/>
</dbReference>
<name>A0A7T0BU45_9BACT</name>
<dbReference type="SUPFAM" id="SSF53448">
    <property type="entry name" value="Nucleotide-diphospho-sugar transferases"/>
    <property type="match status" value="1"/>
</dbReference>
<proteinExistence type="inferred from homology"/>
<dbReference type="PANTHER" id="PTHR43630">
    <property type="entry name" value="POLY-BETA-1,6-N-ACETYL-D-GLUCOSAMINE SYNTHASE"/>
    <property type="match status" value="1"/>
</dbReference>
<accession>A0A7T0BU45</accession>
<dbReference type="Gene3D" id="3.90.550.10">
    <property type="entry name" value="Spore Coat Polysaccharide Biosynthesis Protein SpsA, Chain A"/>
    <property type="match status" value="1"/>
</dbReference>
<protein>
    <submittedName>
        <fullName evidence="3">Glycosyltransferase family 2 protein</fullName>
    </submittedName>
</protein>
<comment type="similarity">
    <text evidence="1">Belongs to the glycosyltransferase 2 family. WaaE/KdtX subfamily.</text>
</comment>
<evidence type="ECO:0000259" key="2">
    <source>
        <dbReference type="Pfam" id="PF00535"/>
    </source>
</evidence>
<organism evidence="3 4">
    <name type="scientific">Candidatus Nitronauta litoralis</name>
    <dbReference type="NCBI Taxonomy" id="2705533"/>
    <lineage>
        <taxon>Bacteria</taxon>
        <taxon>Pseudomonadati</taxon>
        <taxon>Nitrospinota/Tectimicrobiota group</taxon>
        <taxon>Nitrospinota</taxon>
        <taxon>Nitrospinia</taxon>
        <taxon>Nitrospinales</taxon>
        <taxon>Nitrospinaceae</taxon>
        <taxon>Candidatus Nitronauta</taxon>
    </lineage>
</organism>
<dbReference type="Proteomes" id="UP000594688">
    <property type="component" value="Chromosome"/>
</dbReference>
<dbReference type="CDD" id="cd02511">
    <property type="entry name" value="Beta4Glucosyltransferase"/>
    <property type="match status" value="1"/>
</dbReference>
<feature type="domain" description="Glycosyltransferase 2-like" evidence="2">
    <location>
        <begin position="3"/>
        <end position="87"/>
    </location>
</feature>
<dbReference type="KEGG" id="nli:G3M70_03765"/>
<gene>
    <name evidence="3" type="ORF">G3M70_03765</name>
</gene>
<dbReference type="PANTHER" id="PTHR43630:SF2">
    <property type="entry name" value="GLYCOSYLTRANSFERASE"/>
    <property type="match status" value="1"/>
</dbReference>
<evidence type="ECO:0000313" key="3">
    <source>
        <dbReference type="EMBL" id="QPJ61052.1"/>
    </source>
</evidence>
<keyword evidence="3" id="KW-0808">Transferase</keyword>
<dbReference type="InterPro" id="IPR001173">
    <property type="entry name" value="Glyco_trans_2-like"/>
</dbReference>
<dbReference type="Pfam" id="PF00535">
    <property type="entry name" value="Glycos_transf_2"/>
    <property type="match status" value="1"/>
</dbReference>
<reference evidence="3 4" key="1">
    <citation type="submission" date="2020-02" db="EMBL/GenBank/DDBJ databases">
        <title>Genomic and physiological characterization of two novel Nitrospinaceae genera.</title>
        <authorList>
            <person name="Mueller A.J."/>
            <person name="Jung M.-Y."/>
            <person name="Strachan C.R."/>
            <person name="Herbold C.W."/>
            <person name="Kirkegaard R.H."/>
            <person name="Daims H."/>
        </authorList>
    </citation>
    <scope>NUCLEOTIDE SEQUENCE [LARGE SCALE GENOMIC DNA]</scope>
    <source>
        <strain evidence="3">EB</strain>
    </source>
</reference>
<evidence type="ECO:0000256" key="1">
    <source>
        <dbReference type="ARBA" id="ARBA00038494"/>
    </source>
</evidence>
<dbReference type="AlphaFoldDB" id="A0A7T0BU45"/>
<sequence>MISAVIIIKNGEQYLKECLDSLTSFEEVVLVDTGSTDDTLTIAKGYSNVQIFERPFEGFGPTKNLAASLASHDWVFSIDSDEVLTPELYWEISHLELDASQVYRVPRQSYYNRKMIKGCGWYPDRVLRLYHRGKTRFNDNQVHESVQVPEGMTVVELEGRLKHYPYDSVDSLIEKAQLYSRLYAEQNEGRLESSPKKAITHGLAAFIKGYVVRRGYQDGYEGFVISLAQGLAAFLKYIKLYEANKRHHL</sequence>
<dbReference type="EMBL" id="CP048685">
    <property type="protein sequence ID" value="QPJ61052.1"/>
    <property type="molecule type" value="Genomic_DNA"/>
</dbReference>
<evidence type="ECO:0000313" key="4">
    <source>
        <dbReference type="Proteomes" id="UP000594688"/>
    </source>
</evidence>